<reference evidence="3" key="1">
    <citation type="submission" date="2021-02" db="EMBL/GenBank/DDBJ databases">
        <authorList>
            <person name="Nowell W R."/>
        </authorList>
    </citation>
    <scope>NUCLEOTIDE SEQUENCE</scope>
</reference>
<evidence type="ECO:0008006" key="5">
    <source>
        <dbReference type="Google" id="ProtNLM"/>
    </source>
</evidence>
<dbReference type="OrthoDB" id="338622at2759"/>
<proteinExistence type="predicted"/>
<dbReference type="Gene3D" id="2.130.10.10">
    <property type="entry name" value="YVTN repeat-like/Quinoprotein amine dehydrogenase"/>
    <property type="match status" value="3"/>
</dbReference>
<organism evidence="3 4">
    <name type="scientific">Rotaria sordida</name>
    <dbReference type="NCBI Taxonomy" id="392033"/>
    <lineage>
        <taxon>Eukaryota</taxon>
        <taxon>Metazoa</taxon>
        <taxon>Spiralia</taxon>
        <taxon>Gnathifera</taxon>
        <taxon>Rotifera</taxon>
        <taxon>Eurotatoria</taxon>
        <taxon>Bdelloidea</taxon>
        <taxon>Philodinida</taxon>
        <taxon>Philodinidae</taxon>
        <taxon>Rotaria</taxon>
    </lineage>
</organism>
<dbReference type="PROSITE" id="PS00678">
    <property type="entry name" value="WD_REPEATS_1"/>
    <property type="match status" value="1"/>
</dbReference>
<dbReference type="InterPro" id="IPR001680">
    <property type="entry name" value="WD40_rpt"/>
</dbReference>
<dbReference type="InterPro" id="IPR019775">
    <property type="entry name" value="WD40_repeat_CS"/>
</dbReference>
<evidence type="ECO:0000256" key="1">
    <source>
        <dbReference type="ARBA" id="ARBA00022574"/>
    </source>
</evidence>
<evidence type="ECO:0000313" key="4">
    <source>
        <dbReference type="Proteomes" id="UP000663882"/>
    </source>
</evidence>
<dbReference type="InterPro" id="IPR049916">
    <property type="entry name" value="WDR72-like"/>
</dbReference>
<dbReference type="Proteomes" id="UP000663882">
    <property type="component" value="Unassembled WGS sequence"/>
</dbReference>
<dbReference type="SUPFAM" id="SSF50998">
    <property type="entry name" value="Quinoprotein alcohol dehydrogenase-like"/>
    <property type="match status" value="1"/>
</dbReference>
<evidence type="ECO:0000256" key="2">
    <source>
        <dbReference type="ARBA" id="ARBA00022737"/>
    </source>
</evidence>
<keyword evidence="2" id="KW-0677">Repeat</keyword>
<dbReference type="GO" id="GO:0005737">
    <property type="term" value="C:cytoplasm"/>
    <property type="evidence" value="ECO:0007669"/>
    <property type="project" value="TreeGrafter"/>
</dbReference>
<dbReference type="SUPFAM" id="SSF50978">
    <property type="entry name" value="WD40 repeat-like"/>
    <property type="match status" value="1"/>
</dbReference>
<comment type="caution">
    <text evidence="3">The sequence shown here is derived from an EMBL/GenBank/DDBJ whole genome shotgun (WGS) entry which is preliminary data.</text>
</comment>
<protein>
    <recommendedName>
        <fullName evidence="5">WD repeat-containing protein 7</fullName>
    </recommendedName>
</protein>
<dbReference type="PANTHER" id="PTHR44099">
    <property type="entry name" value="RABCONNECTIN-3B, ISOFORM A"/>
    <property type="match status" value="1"/>
</dbReference>
<dbReference type="EMBL" id="CAJNOO010000050">
    <property type="protein sequence ID" value="CAF0771049.1"/>
    <property type="molecule type" value="Genomic_DNA"/>
</dbReference>
<gene>
    <name evidence="3" type="ORF">RFH988_LOCUS2368</name>
</gene>
<dbReference type="InterPro" id="IPR011047">
    <property type="entry name" value="Quinoprotein_ADH-like_sf"/>
</dbReference>
<dbReference type="Pfam" id="PF00400">
    <property type="entry name" value="WD40"/>
    <property type="match status" value="2"/>
</dbReference>
<dbReference type="PANTHER" id="PTHR44099:SF4">
    <property type="entry name" value="RABCONNECTIN-3B, ISOFORM A"/>
    <property type="match status" value="1"/>
</dbReference>
<dbReference type="SMART" id="SM00320">
    <property type="entry name" value="WD40"/>
    <property type="match status" value="6"/>
</dbReference>
<dbReference type="InterPro" id="IPR036322">
    <property type="entry name" value="WD40_repeat_dom_sf"/>
</dbReference>
<dbReference type="InterPro" id="IPR015943">
    <property type="entry name" value="WD40/YVTN_repeat-like_dom_sf"/>
</dbReference>
<accession>A0A813QQU8</accession>
<evidence type="ECO:0000313" key="3">
    <source>
        <dbReference type="EMBL" id="CAF0771049.1"/>
    </source>
</evidence>
<name>A0A813QQU8_9BILA</name>
<keyword evidence="1" id="KW-0853">WD repeat</keyword>
<sequence>MACSSRILLPFALWPENPPSLSVSSLFINFASDDLITGTNDGFIVCWKILSDHQKIIPRLMLIGHTNQVSFIVASTSTHQLEQFISISDNDGEIKSWNNEDGHCIEHIRTNLKHRSVQCFNYQLTNENFLICCGCYSEILIYDMRTLEIKYTLTPSNVNADWISTFFVFQKANAPDVIIAIGLLDSGCVKLWAFDPRTATSNTAIEGTSIGNNNNILPIDLKEHESKEIRTQFGSIIVPCEECQRMMLIVYGQGWQIFDGIDFTELCSYVMDDKDIVKNEHWINGYFPTPDLVILFSARGYGHIFRLPENATFMNPKFRSQHNKGDMQLPQWLCRLNVGNELKLAQTPIFSCHTKLKQCQVYRADSSGQISVWHINLKKFSTDTDILPTYSISYKDTWSHALTNIRTIKKILNDILPHKINKLTASCHLITMDRLAFGTDNGKIYIVPALKLILSLFSNNNQQKENFDIQTLSGHNQTITCLIHPHSEYSRYDIQHLVSGSIDHSIRLWDLATNTQLHMFTVHSGTILMFHIPPPMLNIKVQYCICAIASDHSVSLLSLKERKLILLANRQSYPVVGLRWRINDDFLLIKCSDGSLFIWQIETGNLDRVEHGILAEELFDWYNDLRILSANNDLQNDPLSTATVPSHYLQIRSTGKRKDNDQLRKLYRRLGTSRQDLMGTSFKHTEYRLPIIIQQFHTNLGDDLAILILFDLLQLISQIIVFDLEKQHAQKSKQIEIANKDTRPQLDQTSTSLSILSNLLVSLLHPWSFDKNIDRICQERLRLNRVNRLLSYGILSKNEHLTIVLPTWQQYLNDHVPEAFLSLPTTLISFAGMETDDDETLKQKQERMETYVYHWRWKYSTILNTEHLLSSVTMVYILMNCDRWINNIPNDQDEQALLSQRESWSKLLQFYCSDMLEQCQTNVFQSLSIEILCSHWQDLCLELRDAARKLLEKELDHLHNNNDAWHIFISKWSNLFNQSYNKETDGALYDQDIRDIFLDDMTYNNETTATTTTAKEQYKTQQLLSIILIGIVGTRYGQEVEQTKQASVAIKGFTVDSPEMILKLSRILTSLLSPSNFDHIPLHSVIRRTAIDLIGRGYTIWEPYLDIGQVLLTLLDLCAISDSSTVTSKRPNVYTSREYDLTIQRHATSVLSGILTPKTDTCLTARTALNLIATSRSNVVIITLAREIAKYVLAQSGTTSSTTARTTTPSQASITIKNEQKTEILRLIRILIEKCPHDVAELILEVTDIILNCIDLSTLRHKGVQVVSETFGLLLRYPIVTYCHESPKLCVGTKTGILALYDLKTPKYQPFQAHPKNEVITCVEFSPDGKYLASYSAYEGILYFWQTSSNTFFGSSNTIHLVSRHAAQRLDRSIPSPMKKVDLNWIDRTSVRMYWHVDKSEKKFTV</sequence>